<organism evidence="10 11">
    <name type="scientific">Cyprinus carpio carpio</name>
    <dbReference type="NCBI Taxonomy" id="630221"/>
    <lineage>
        <taxon>Eukaryota</taxon>
        <taxon>Metazoa</taxon>
        <taxon>Chordata</taxon>
        <taxon>Craniata</taxon>
        <taxon>Vertebrata</taxon>
        <taxon>Euteleostomi</taxon>
        <taxon>Actinopterygii</taxon>
        <taxon>Neopterygii</taxon>
        <taxon>Teleostei</taxon>
        <taxon>Ostariophysi</taxon>
        <taxon>Cypriniformes</taxon>
        <taxon>Cyprinidae</taxon>
        <taxon>Cyprininae</taxon>
        <taxon>Cyprinus</taxon>
    </lineage>
</organism>
<dbReference type="InterPro" id="IPR035897">
    <property type="entry name" value="Toll_tir_struct_dom_sf"/>
</dbReference>
<evidence type="ECO:0000313" key="11">
    <source>
        <dbReference type="Proteomes" id="UP001108240"/>
    </source>
</evidence>
<evidence type="ECO:0000256" key="4">
    <source>
        <dbReference type="ARBA" id="ARBA00022859"/>
    </source>
</evidence>
<evidence type="ECO:0000256" key="3">
    <source>
        <dbReference type="ARBA" id="ARBA00022588"/>
    </source>
</evidence>
<evidence type="ECO:0000256" key="5">
    <source>
        <dbReference type="ARBA" id="ARBA00023198"/>
    </source>
</evidence>
<dbReference type="Ensembl" id="ENSCCRT00000043157.2">
    <property type="protein sequence ID" value="ENSCCRP00000039820.2"/>
    <property type="gene ID" value="ENSCCRG00000021159.2"/>
</dbReference>
<dbReference type="SMART" id="SM00255">
    <property type="entry name" value="TIR"/>
    <property type="match status" value="1"/>
</dbReference>
<dbReference type="PROSITE" id="PS50104">
    <property type="entry name" value="TIR"/>
    <property type="match status" value="1"/>
</dbReference>
<dbReference type="FunFam" id="1.10.533.10:FF:000029">
    <property type="entry name" value="Myeloid differentiation primary response protein MyD88"/>
    <property type="match status" value="1"/>
</dbReference>
<dbReference type="Gene3D" id="3.40.50.10140">
    <property type="entry name" value="Toll/interleukin-1 receptor homology (TIR) domain"/>
    <property type="match status" value="1"/>
</dbReference>
<sequence>MASKSSIDYEAIPVTALNCSFRKKLGLYLNPTNAVAADWRTVAEMMDFTYLEIKNFEKREYPFERVLTEWETRPEATVANLLSFLEKAERKDVISDLKDIIDDDCRKYLERQLRKPVQVPVVDSCGPRTQEREGITLCDDPQGLTPETFDAFICYCQNDFQFVHEMIKQLEQTEYNLKLCVFDRDVLPGTCVWTITSELIEKRCKRMVVVISDDYLDSDACDFQTKFALSLCPGARSKRLIPVVYKTMKRPFPSILRFLTICDYTRPCTQAWFWTRLAKEAELRLWSRLPTVYPGRKRSPSNASIWKNARPAWTSS</sequence>
<dbReference type="GO" id="GO:0035325">
    <property type="term" value="F:Toll-like receptor binding"/>
    <property type="evidence" value="ECO:0007669"/>
    <property type="project" value="TreeGrafter"/>
</dbReference>
<keyword evidence="2 7" id="KW-0963">Cytoplasm</keyword>
<dbReference type="Pfam" id="PF13676">
    <property type="entry name" value="TIR_2"/>
    <property type="match status" value="1"/>
</dbReference>
<dbReference type="GeneTree" id="ENSGT00940000154621"/>
<evidence type="ECO:0000313" key="10">
    <source>
        <dbReference type="Ensembl" id="ENSCCRP00000039820.2"/>
    </source>
</evidence>
<dbReference type="Pfam" id="PF00531">
    <property type="entry name" value="Death"/>
    <property type="match status" value="1"/>
</dbReference>
<reference evidence="10" key="2">
    <citation type="submission" date="2025-09" db="UniProtKB">
        <authorList>
            <consortium name="Ensembl"/>
        </authorList>
    </citation>
    <scope>IDENTIFICATION</scope>
</reference>
<dbReference type="Gene3D" id="1.10.533.10">
    <property type="entry name" value="Death Domain, Fas"/>
    <property type="match status" value="1"/>
</dbReference>
<dbReference type="GO" id="GO:0008063">
    <property type="term" value="P:Toll signaling pathway"/>
    <property type="evidence" value="ECO:0007669"/>
    <property type="project" value="TreeGrafter"/>
</dbReference>
<evidence type="ECO:0000256" key="7">
    <source>
        <dbReference type="PIRNR" id="PIRNR037756"/>
    </source>
</evidence>
<keyword evidence="11" id="KW-1185">Reference proteome</keyword>
<comment type="subcellular location">
    <subcellularLocation>
        <location evidence="1 7">Cytoplasm</location>
    </subcellularLocation>
</comment>
<dbReference type="PIRSF" id="PIRSF037756">
    <property type="entry name" value="MyD88"/>
    <property type="match status" value="1"/>
</dbReference>
<keyword evidence="4 7" id="KW-0391">Immunity</keyword>
<dbReference type="CDD" id="cd08312">
    <property type="entry name" value="Death_MyD88"/>
    <property type="match status" value="1"/>
</dbReference>
<protein>
    <recommendedName>
        <fullName evidence="7">Myeloid differentiation primary response protein MyD88</fullName>
    </recommendedName>
</protein>
<dbReference type="InterPro" id="IPR034249">
    <property type="entry name" value="MyD88_Death"/>
</dbReference>
<dbReference type="GO" id="GO:0045087">
    <property type="term" value="P:innate immune response"/>
    <property type="evidence" value="ECO:0007669"/>
    <property type="project" value="UniProtKB-KW"/>
</dbReference>
<dbReference type="SUPFAM" id="SSF47986">
    <property type="entry name" value="DEATH domain"/>
    <property type="match status" value="1"/>
</dbReference>
<dbReference type="GO" id="GO:0005886">
    <property type="term" value="C:plasma membrane"/>
    <property type="evidence" value="ECO:0007669"/>
    <property type="project" value="TreeGrafter"/>
</dbReference>
<dbReference type="FunFam" id="3.40.50.10140:FF:000005">
    <property type="entry name" value="Myeloid differentiation primary response protein MyD88"/>
    <property type="match status" value="1"/>
</dbReference>
<comment type="function">
    <text evidence="6 7">Adapter protein involved in the Toll-like receptor and IL-1 receptor signaling pathway in the innate immune response.</text>
</comment>
<dbReference type="GO" id="GO:0005737">
    <property type="term" value="C:cytoplasm"/>
    <property type="evidence" value="ECO:0007669"/>
    <property type="project" value="UniProtKB-SubCell"/>
</dbReference>
<accession>A0A8C1BZ58</accession>
<evidence type="ECO:0000256" key="1">
    <source>
        <dbReference type="ARBA" id="ARBA00004496"/>
    </source>
</evidence>
<dbReference type="PANTHER" id="PTHR15079:SF3">
    <property type="entry name" value="MYELOID DIFFERENTIATION PRIMARY RESPONSE PROTEIN MYD88"/>
    <property type="match status" value="1"/>
</dbReference>
<name>A0A8C1BZ58_CYPCA</name>
<dbReference type="GO" id="GO:0043123">
    <property type="term" value="P:positive regulation of canonical NF-kappaB signal transduction"/>
    <property type="evidence" value="ECO:0007669"/>
    <property type="project" value="InterPro"/>
</dbReference>
<dbReference type="AlphaFoldDB" id="A0A8C1BZ58"/>
<feature type="domain" description="TIR" evidence="9">
    <location>
        <begin position="147"/>
        <end position="281"/>
    </location>
</feature>
<dbReference type="Proteomes" id="UP001108240">
    <property type="component" value="Unplaced"/>
</dbReference>
<dbReference type="InterPro" id="IPR011029">
    <property type="entry name" value="DEATH-like_dom_sf"/>
</dbReference>
<dbReference type="GO" id="GO:0070976">
    <property type="term" value="F:TIR domain binding"/>
    <property type="evidence" value="ECO:0007669"/>
    <property type="project" value="InterPro"/>
</dbReference>
<dbReference type="GO" id="GO:0006954">
    <property type="term" value="P:inflammatory response"/>
    <property type="evidence" value="ECO:0007669"/>
    <property type="project" value="UniProtKB-KW"/>
</dbReference>
<dbReference type="SUPFAM" id="SSF52200">
    <property type="entry name" value="Toll/Interleukin receptor TIR domain"/>
    <property type="match status" value="1"/>
</dbReference>
<evidence type="ECO:0000259" key="9">
    <source>
        <dbReference type="PROSITE" id="PS50104"/>
    </source>
</evidence>
<dbReference type="GO" id="GO:0050830">
    <property type="term" value="P:defense response to Gram-positive bacterium"/>
    <property type="evidence" value="ECO:0007669"/>
    <property type="project" value="TreeGrafter"/>
</dbReference>
<reference evidence="10" key="1">
    <citation type="submission" date="2025-08" db="UniProtKB">
        <authorList>
            <consortium name="Ensembl"/>
        </authorList>
    </citation>
    <scope>IDENTIFICATION</scope>
</reference>
<dbReference type="InterPro" id="IPR000488">
    <property type="entry name" value="Death_dom"/>
</dbReference>
<keyword evidence="3" id="KW-0399">Innate immunity</keyword>
<evidence type="ECO:0000256" key="2">
    <source>
        <dbReference type="ARBA" id="ARBA00022490"/>
    </source>
</evidence>
<evidence type="ECO:0000256" key="6">
    <source>
        <dbReference type="ARBA" id="ARBA00054956"/>
    </source>
</evidence>
<dbReference type="PANTHER" id="PTHR15079">
    <property type="entry name" value="MYD88"/>
    <property type="match status" value="1"/>
</dbReference>
<dbReference type="PROSITE" id="PS50017">
    <property type="entry name" value="DEATH_DOMAIN"/>
    <property type="match status" value="1"/>
</dbReference>
<dbReference type="InterPro" id="IPR017281">
    <property type="entry name" value="Myelin_different_resp_MyD88"/>
</dbReference>
<dbReference type="InterPro" id="IPR000157">
    <property type="entry name" value="TIR_dom"/>
</dbReference>
<proteinExistence type="predicted"/>
<evidence type="ECO:0000259" key="8">
    <source>
        <dbReference type="PROSITE" id="PS50017"/>
    </source>
</evidence>
<dbReference type="GO" id="GO:0034142">
    <property type="term" value="P:toll-like receptor 4 signaling pathway"/>
    <property type="evidence" value="ECO:0007669"/>
    <property type="project" value="TreeGrafter"/>
</dbReference>
<dbReference type="GO" id="GO:0002755">
    <property type="term" value="P:MyD88-dependent toll-like receptor signaling pathway"/>
    <property type="evidence" value="ECO:0007669"/>
    <property type="project" value="InterPro"/>
</dbReference>
<dbReference type="SMART" id="SM00005">
    <property type="entry name" value="DEATH"/>
    <property type="match status" value="1"/>
</dbReference>
<feature type="domain" description="Death" evidence="8">
    <location>
        <begin position="24"/>
        <end position="101"/>
    </location>
</feature>
<keyword evidence="5 7" id="KW-0395">Inflammatory response</keyword>